<dbReference type="InterPro" id="IPR012292">
    <property type="entry name" value="Globin/Proto"/>
</dbReference>
<dbReference type="InterPro" id="IPR050415">
    <property type="entry name" value="MRET"/>
</dbReference>
<dbReference type="Pfam" id="PF00970">
    <property type="entry name" value="FAD_binding_6"/>
    <property type="match status" value="1"/>
</dbReference>
<dbReference type="EC" id="1.14.12.17" evidence="4"/>
<dbReference type="PROSITE" id="PS51384">
    <property type="entry name" value="FAD_FR"/>
    <property type="match status" value="1"/>
</dbReference>
<dbReference type="GO" id="GO:0020037">
    <property type="term" value="F:heme binding"/>
    <property type="evidence" value="ECO:0007669"/>
    <property type="project" value="InterPro"/>
</dbReference>
<evidence type="ECO:0000259" key="14">
    <source>
        <dbReference type="PROSITE" id="PS51384"/>
    </source>
</evidence>
<keyword evidence="11" id="KW-0408">Iron</keyword>
<evidence type="ECO:0000256" key="2">
    <source>
        <dbReference type="ARBA" id="ARBA00001974"/>
    </source>
</evidence>
<evidence type="ECO:0000256" key="8">
    <source>
        <dbReference type="ARBA" id="ARBA00023027"/>
    </source>
</evidence>
<evidence type="ECO:0000256" key="12">
    <source>
        <dbReference type="SAM" id="MobiDB-lite"/>
    </source>
</evidence>
<dbReference type="InterPro" id="IPR009050">
    <property type="entry name" value="Globin-like_sf"/>
</dbReference>
<keyword evidence="6" id="KW-0521">NADP</keyword>
<dbReference type="PANTHER" id="PTHR47354:SF5">
    <property type="entry name" value="PROTEIN RFBI"/>
    <property type="match status" value="1"/>
</dbReference>
<comment type="catalytic activity">
    <reaction evidence="10">
        <text>2 nitric oxide + NADPH + 2 O2 = 2 nitrate + NADP(+) + H(+)</text>
        <dbReference type="Rhea" id="RHEA:19465"/>
        <dbReference type="ChEBI" id="CHEBI:15378"/>
        <dbReference type="ChEBI" id="CHEBI:15379"/>
        <dbReference type="ChEBI" id="CHEBI:16480"/>
        <dbReference type="ChEBI" id="CHEBI:17632"/>
        <dbReference type="ChEBI" id="CHEBI:57783"/>
        <dbReference type="ChEBI" id="CHEBI:58349"/>
        <dbReference type="EC" id="1.14.12.17"/>
    </reaction>
</comment>
<dbReference type="Pfam" id="PF00042">
    <property type="entry name" value="Globin"/>
    <property type="match status" value="1"/>
</dbReference>
<evidence type="ECO:0000259" key="13">
    <source>
        <dbReference type="PROSITE" id="PS01033"/>
    </source>
</evidence>
<proteinExistence type="inferred from homology"/>
<dbReference type="InterPro" id="IPR017927">
    <property type="entry name" value="FAD-bd_FR_type"/>
</dbReference>
<comment type="similarity">
    <text evidence="3">In the C-terminal section; belongs to the flavoprotein pyridine nucleotide cytochrome reductase family.</text>
</comment>
<dbReference type="SUPFAM" id="SSF46458">
    <property type="entry name" value="Globin-like"/>
    <property type="match status" value="1"/>
</dbReference>
<evidence type="ECO:0000256" key="9">
    <source>
        <dbReference type="ARBA" id="ARBA00048649"/>
    </source>
</evidence>
<dbReference type="InterPro" id="IPR039261">
    <property type="entry name" value="FNR_nucleotide-bd"/>
</dbReference>
<evidence type="ECO:0000256" key="5">
    <source>
        <dbReference type="ARBA" id="ARBA00022714"/>
    </source>
</evidence>
<comment type="similarity">
    <text evidence="11">Belongs to the globin family.</text>
</comment>
<comment type="catalytic activity">
    <reaction evidence="9">
        <text>2 nitric oxide + NADH + 2 O2 = 2 nitrate + NAD(+) + H(+)</text>
        <dbReference type="Rhea" id="RHEA:19469"/>
        <dbReference type="ChEBI" id="CHEBI:15378"/>
        <dbReference type="ChEBI" id="CHEBI:15379"/>
        <dbReference type="ChEBI" id="CHEBI:16480"/>
        <dbReference type="ChEBI" id="CHEBI:17632"/>
        <dbReference type="ChEBI" id="CHEBI:57540"/>
        <dbReference type="ChEBI" id="CHEBI:57945"/>
        <dbReference type="EC" id="1.14.12.17"/>
    </reaction>
</comment>
<dbReference type="SUPFAM" id="SSF52343">
    <property type="entry name" value="Ferredoxin reductase-like, C-terminal NADP-linked domain"/>
    <property type="match status" value="1"/>
</dbReference>
<dbReference type="RefSeq" id="WP_157355246.1">
    <property type="nucleotide sequence ID" value="NZ_WRPP01000001.1"/>
</dbReference>
<evidence type="ECO:0000256" key="3">
    <source>
        <dbReference type="ARBA" id="ARBA00006401"/>
    </source>
</evidence>
<dbReference type="SUPFAM" id="SSF63380">
    <property type="entry name" value="Riboflavin synthase domain-like"/>
    <property type="match status" value="1"/>
</dbReference>
<dbReference type="AlphaFoldDB" id="A0A7K1UQ63"/>
<keyword evidence="11" id="KW-0813">Transport</keyword>
<dbReference type="GO" id="GO:0019825">
    <property type="term" value="F:oxygen binding"/>
    <property type="evidence" value="ECO:0007669"/>
    <property type="project" value="InterPro"/>
</dbReference>
<organism evidence="15 16">
    <name type="scientific">Nocardia terrae</name>
    <dbReference type="NCBI Taxonomy" id="2675851"/>
    <lineage>
        <taxon>Bacteria</taxon>
        <taxon>Bacillati</taxon>
        <taxon>Actinomycetota</taxon>
        <taxon>Actinomycetes</taxon>
        <taxon>Mycobacteriales</taxon>
        <taxon>Nocardiaceae</taxon>
        <taxon>Nocardia</taxon>
    </lineage>
</organism>
<protein>
    <recommendedName>
        <fullName evidence="4">nitric oxide dioxygenase</fullName>
        <ecNumber evidence="4">1.14.12.17</ecNumber>
    </recommendedName>
</protein>
<dbReference type="InterPro" id="IPR008333">
    <property type="entry name" value="Cbr1-like_FAD-bd_dom"/>
</dbReference>
<evidence type="ECO:0000256" key="11">
    <source>
        <dbReference type="RuleBase" id="RU000356"/>
    </source>
</evidence>
<dbReference type="Gene3D" id="3.40.50.80">
    <property type="entry name" value="Nucleotide-binding domain of ferredoxin-NADP reductase (FNR) module"/>
    <property type="match status" value="1"/>
</dbReference>
<evidence type="ECO:0000256" key="10">
    <source>
        <dbReference type="ARBA" id="ARBA00049433"/>
    </source>
</evidence>
<dbReference type="PANTHER" id="PTHR47354">
    <property type="entry name" value="NADH OXIDOREDUCTASE HCR"/>
    <property type="match status" value="1"/>
</dbReference>
<evidence type="ECO:0000256" key="1">
    <source>
        <dbReference type="ARBA" id="ARBA00001970"/>
    </source>
</evidence>
<sequence>MNVEALQSSWRLVDRVGDEAVQYFYAHLFLAHPEVREMFPIRMTGQREKFFAALGRIVSNVESLAADPEFVAQLGRDHRRFGAVGAHYPAAGASLLATLAHFLGPRWTDELAQTWTDAYYAVADIMIAAADGASNTPAWWDAEIVATERRSIDVTVHTVRPHLPFEYAAGQSMAVEIPQRPRLWRYYSPANAPRPDGTFDLHIQVVDGGEVSTTFARQVRPGDQIRLGSPVGTAFQIPAGAVDNLLLIAGGSGLAPLRALVDHFTQEAQHSPVPRVQLLHGVRTSWNLYDHEALTALTENPWFSYTPVVSEDPGFHGVQGAVGAVAARGRDLTGTTALVCGSPAMVKATVSALATAGMPRHAIRFETFGQAPGPAATARGTNHAGPRTMEAAQWT</sequence>
<dbReference type="GO" id="GO:0008941">
    <property type="term" value="F:nitric oxide dioxygenase NAD(P)H activity"/>
    <property type="evidence" value="ECO:0007669"/>
    <property type="project" value="UniProtKB-EC"/>
</dbReference>
<keyword evidence="11" id="KW-0479">Metal-binding</keyword>
<dbReference type="Gene3D" id="1.10.490.10">
    <property type="entry name" value="Globins"/>
    <property type="match status" value="1"/>
</dbReference>
<dbReference type="Gene3D" id="2.40.30.10">
    <property type="entry name" value="Translation factors"/>
    <property type="match status" value="1"/>
</dbReference>
<feature type="domain" description="Globin" evidence="13">
    <location>
        <begin position="1"/>
        <end position="131"/>
    </location>
</feature>
<dbReference type="Proteomes" id="UP000466794">
    <property type="component" value="Unassembled WGS sequence"/>
</dbReference>
<keyword evidence="8" id="KW-0520">NAD</keyword>
<dbReference type="GO" id="GO:0005344">
    <property type="term" value="F:oxygen carrier activity"/>
    <property type="evidence" value="ECO:0007669"/>
    <property type="project" value="UniProtKB-KW"/>
</dbReference>
<reference evidence="15 16" key="1">
    <citation type="submission" date="2019-12" db="EMBL/GenBank/DDBJ databases">
        <title>Nocardia sp. nov. ET3-3 isolated from soil.</title>
        <authorList>
            <person name="Kanchanasin P."/>
            <person name="Tanasupawat S."/>
            <person name="Yuki M."/>
            <person name="Kudo T."/>
        </authorList>
    </citation>
    <scope>NUCLEOTIDE SEQUENCE [LARGE SCALE GENOMIC DNA]</scope>
    <source>
        <strain evidence="15 16">ET3-3</strain>
    </source>
</reference>
<dbReference type="CDD" id="cd06187">
    <property type="entry name" value="O2ase_reductase_like"/>
    <property type="match status" value="1"/>
</dbReference>
<comment type="cofactor">
    <cofactor evidence="2">
        <name>FAD</name>
        <dbReference type="ChEBI" id="CHEBI:57692"/>
    </cofactor>
</comment>
<keyword evidence="5" id="KW-0001">2Fe-2S</keyword>
<dbReference type="Pfam" id="PF00175">
    <property type="entry name" value="NAD_binding_1"/>
    <property type="match status" value="1"/>
</dbReference>
<evidence type="ECO:0000256" key="4">
    <source>
        <dbReference type="ARBA" id="ARBA00012229"/>
    </source>
</evidence>
<feature type="domain" description="FAD-binding FR-type" evidence="14">
    <location>
        <begin position="137"/>
        <end position="237"/>
    </location>
</feature>
<evidence type="ECO:0000256" key="6">
    <source>
        <dbReference type="ARBA" id="ARBA00022857"/>
    </source>
</evidence>
<keyword evidence="11" id="KW-0561">Oxygen transport</keyword>
<dbReference type="InterPro" id="IPR000971">
    <property type="entry name" value="Globin"/>
</dbReference>
<dbReference type="InterPro" id="IPR001433">
    <property type="entry name" value="OxRdtase_FAD/NAD-bd"/>
</dbReference>
<keyword evidence="16" id="KW-1185">Reference proteome</keyword>
<comment type="cofactor">
    <cofactor evidence="1">
        <name>heme b</name>
        <dbReference type="ChEBI" id="CHEBI:60344"/>
    </cofactor>
</comment>
<feature type="region of interest" description="Disordered" evidence="12">
    <location>
        <begin position="371"/>
        <end position="395"/>
    </location>
</feature>
<dbReference type="CDD" id="cd19753">
    <property type="entry name" value="Mb-like_oxidoreductase"/>
    <property type="match status" value="1"/>
</dbReference>
<accession>A0A7K1UQ63</accession>
<dbReference type="GO" id="GO:0051537">
    <property type="term" value="F:2 iron, 2 sulfur cluster binding"/>
    <property type="evidence" value="ECO:0007669"/>
    <property type="project" value="UniProtKB-KW"/>
</dbReference>
<dbReference type="PRINTS" id="PR00410">
    <property type="entry name" value="PHEHYDRXLASE"/>
</dbReference>
<dbReference type="PROSITE" id="PS01033">
    <property type="entry name" value="GLOBIN"/>
    <property type="match status" value="1"/>
</dbReference>
<dbReference type="EMBL" id="WRPP01000001">
    <property type="protein sequence ID" value="MVU76464.1"/>
    <property type="molecule type" value="Genomic_DNA"/>
</dbReference>
<evidence type="ECO:0000313" key="15">
    <source>
        <dbReference type="EMBL" id="MVU76464.1"/>
    </source>
</evidence>
<keyword evidence="7" id="KW-0411">Iron-sulfur</keyword>
<dbReference type="InterPro" id="IPR017938">
    <property type="entry name" value="Riboflavin_synthase-like_b-brl"/>
</dbReference>
<comment type="caution">
    <text evidence="15">The sequence shown here is derived from an EMBL/GenBank/DDBJ whole genome shotgun (WGS) entry which is preliminary data.</text>
</comment>
<gene>
    <name evidence="15" type="ORF">GPX89_04300</name>
</gene>
<evidence type="ECO:0000313" key="16">
    <source>
        <dbReference type="Proteomes" id="UP000466794"/>
    </source>
</evidence>
<name>A0A7K1UQ63_9NOCA</name>
<keyword evidence="11" id="KW-0349">Heme</keyword>
<evidence type="ECO:0000256" key="7">
    <source>
        <dbReference type="ARBA" id="ARBA00023014"/>
    </source>
</evidence>